<keyword evidence="3" id="KW-1185">Reference proteome</keyword>
<dbReference type="Proteomes" id="UP001501303">
    <property type="component" value="Unassembled WGS sequence"/>
</dbReference>
<gene>
    <name evidence="2" type="ORF">GCM10009716_08060</name>
</gene>
<accession>A0ABP5A2K1</accession>
<organism evidence="2 3">
    <name type="scientific">Streptomyces sodiiphilus</name>
    <dbReference type="NCBI Taxonomy" id="226217"/>
    <lineage>
        <taxon>Bacteria</taxon>
        <taxon>Bacillati</taxon>
        <taxon>Actinomycetota</taxon>
        <taxon>Actinomycetes</taxon>
        <taxon>Kitasatosporales</taxon>
        <taxon>Streptomycetaceae</taxon>
        <taxon>Streptomyces</taxon>
    </lineage>
</organism>
<name>A0ABP5A2K1_9ACTN</name>
<reference evidence="3" key="1">
    <citation type="journal article" date="2019" name="Int. J. Syst. Evol. Microbiol.">
        <title>The Global Catalogue of Microorganisms (GCM) 10K type strain sequencing project: providing services to taxonomists for standard genome sequencing and annotation.</title>
        <authorList>
            <consortium name="The Broad Institute Genomics Platform"/>
            <consortium name="The Broad Institute Genome Sequencing Center for Infectious Disease"/>
            <person name="Wu L."/>
            <person name="Ma J."/>
        </authorList>
    </citation>
    <scope>NUCLEOTIDE SEQUENCE [LARGE SCALE GENOMIC DNA]</scope>
    <source>
        <strain evidence="3">JCM 13581</strain>
    </source>
</reference>
<protein>
    <submittedName>
        <fullName evidence="2">Uncharacterized protein</fullName>
    </submittedName>
</protein>
<dbReference type="EMBL" id="BAAAMJ010000008">
    <property type="protein sequence ID" value="GAA1900599.1"/>
    <property type="molecule type" value="Genomic_DNA"/>
</dbReference>
<dbReference type="RefSeq" id="WP_344258882.1">
    <property type="nucleotide sequence ID" value="NZ_BAAAMJ010000008.1"/>
</dbReference>
<proteinExistence type="predicted"/>
<feature type="compositionally biased region" description="Polar residues" evidence="1">
    <location>
        <begin position="34"/>
        <end position="46"/>
    </location>
</feature>
<sequence length="57" mass="6406">MTLLELLALADTPTISHLTGHGRPDPTVNMFNNQPTWDNAGGNTFDNRPAWDNWNKK</sequence>
<evidence type="ECO:0000313" key="3">
    <source>
        <dbReference type="Proteomes" id="UP001501303"/>
    </source>
</evidence>
<evidence type="ECO:0000313" key="2">
    <source>
        <dbReference type="EMBL" id="GAA1900599.1"/>
    </source>
</evidence>
<comment type="caution">
    <text evidence="2">The sequence shown here is derived from an EMBL/GenBank/DDBJ whole genome shotgun (WGS) entry which is preliminary data.</text>
</comment>
<feature type="region of interest" description="Disordered" evidence="1">
    <location>
        <begin position="34"/>
        <end position="57"/>
    </location>
</feature>
<dbReference type="NCBIfam" id="NF041721">
    <property type="entry name" value="phane_AmcA_1"/>
    <property type="match status" value="1"/>
</dbReference>
<evidence type="ECO:0000256" key="1">
    <source>
        <dbReference type="SAM" id="MobiDB-lite"/>
    </source>
</evidence>